<comment type="subcellular location">
    <subcellularLocation>
        <location evidence="2">Glyoxysome</location>
    </subcellularLocation>
</comment>
<gene>
    <name evidence="9" type="ORF">F0562_010857</name>
</gene>
<dbReference type="Proteomes" id="UP000325577">
    <property type="component" value="Linkage Group LG4"/>
</dbReference>
<proteinExistence type="predicted"/>
<dbReference type="SUPFAM" id="SSF51621">
    <property type="entry name" value="Phosphoenolpyruvate/pyruvate domain"/>
    <property type="match status" value="1"/>
</dbReference>
<dbReference type="GO" id="GO:0006097">
    <property type="term" value="P:glyoxylate cycle"/>
    <property type="evidence" value="ECO:0007669"/>
    <property type="project" value="UniProtKB-UniPathway"/>
</dbReference>
<evidence type="ECO:0000313" key="10">
    <source>
        <dbReference type="Proteomes" id="UP000325577"/>
    </source>
</evidence>
<dbReference type="GO" id="GO:0004451">
    <property type="term" value="F:isocitrate lyase activity"/>
    <property type="evidence" value="ECO:0007669"/>
    <property type="project" value="InterPro"/>
</dbReference>
<keyword evidence="8" id="KW-0456">Lyase</keyword>
<dbReference type="InterPro" id="IPR040442">
    <property type="entry name" value="Pyrv_kinase-like_dom_sf"/>
</dbReference>
<dbReference type="AlphaFoldDB" id="A0A5J5A290"/>
<dbReference type="OrthoDB" id="4078635at2759"/>
<evidence type="ECO:0000256" key="7">
    <source>
        <dbReference type="ARBA" id="ARBA00023140"/>
    </source>
</evidence>
<evidence type="ECO:0000256" key="1">
    <source>
        <dbReference type="ARBA" id="ARBA00003575"/>
    </source>
</evidence>
<dbReference type="InterPro" id="IPR015813">
    <property type="entry name" value="Pyrv/PenolPyrv_kinase-like_dom"/>
</dbReference>
<evidence type="ECO:0000256" key="4">
    <source>
        <dbReference type="ARBA" id="ARBA00022435"/>
    </source>
</evidence>
<protein>
    <submittedName>
        <fullName evidence="9">Uncharacterized protein</fullName>
    </submittedName>
</protein>
<evidence type="ECO:0000256" key="5">
    <source>
        <dbReference type="ARBA" id="ARBA00022453"/>
    </source>
</evidence>
<evidence type="ECO:0000313" key="9">
    <source>
        <dbReference type="EMBL" id="KAA8524419.1"/>
    </source>
</evidence>
<dbReference type="InterPro" id="IPR006254">
    <property type="entry name" value="Isocitrate_lyase"/>
</dbReference>
<evidence type="ECO:0000256" key="3">
    <source>
        <dbReference type="ARBA" id="ARBA00004793"/>
    </source>
</evidence>
<dbReference type="GO" id="GO:0009514">
    <property type="term" value="C:glyoxysome"/>
    <property type="evidence" value="ECO:0007669"/>
    <property type="project" value="UniProtKB-SubCell"/>
</dbReference>
<keyword evidence="4" id="KW-0329">Glyoxylate bypass</keyword>
<name>A0A5J5A290_9ASTE</name>
<sequence>MGDWVSCSVGANFTPHIITVNSGEYTPLYTPLETKDKEKNLSSGWISTSQIMEEEGRFEAEVTEVQAWWNSERFKLTRRPYSARDVVAL</sequence>
<dbReference type="Gene3D" id="3.20.20.60">
    <property type="entry name" value="Phosphoenolpyruvate-binding domains"/>
    <property type="match status" value="1"/>
</dbReference>
<evidence type="ECO:0000256" key="8">
    <source>
        <dbReference type="ARBA" id="ARBA00023239"/>
    </source>
</evidence>
<dbReference type="Pfam" id="PF00463">
    <property type="entry name" value="ICL"/>
    <property type="match status" value="1"/>
</dbReference>
<dbReference type="EMBL" id="CM018047">
    <property type="protein sequence ID" value="KAA8524419.1"/>
    <property type="molecule type" value="Genomic_DNA"/>
</dbReference>
<keyword evidence="6" id="KW-0816">Tricarboxylic acid cycle</keyword>
<dbReference type="UniPathway" id="UPA00703">
    <property type="reaction ID" value="UER00719"/>
</dbReference>
<evidence type="ECO:0000256" key="2">
    <source>
        <dbReference type="ARBA" id="ARBA00004130"/>
    </source>
</evidence>
<reference evidence="9 10" key="1">
    <citation type="submission" date="2019-09" db="EMBL/GenBank/DDBJ databases">
        <title>A chromosome-level genome assembly of the Chinese tupelo Nyssa sinensis.</title>
        <authorList>
            <person name="Yang X."/>
            <person name="Kang M."/>
            <person name="Yang Y."/>
            <person name="Xiong H."/>
            <person name="Wang M."/>
            <person name="Zhang Z."/>
            <person name="Wang Z."/>
            <person name="Wu H."/>
            <person name="Ma T."/>
            <person name="Liu J."/>
            <person name="Xi Z."/>
        </authorList>
    </citation>
    <scope>NUCLEOTIDE SEQUENCE [LARGE SCALE GENOMIC DNA]</scope>
    <source>
        <strain evidence="9">J267</strain>
        <tissue evidence="9">Leaf</tissue>
    </source>
</reference>
<evidence type="ECO:0000256" key="6">
    <source>
        <dbReference type="ARBA" id="ARBA00022532"/>
    </source>
</evidence>
<keyword evidence="5" id="KW-0330">Glyoxysome</keyword>
<keyword evidence="10" id="KW-1185">Reference proteome</keyword>
<comment type="pathway">
    <text evidence="3">Carbohydrate metabolism; glyoxylate cycle; (S)-malate from isocitrate: step 1/2.</text>
</comment>
<comment type="function">
    <text evidence="1">Involved in storage lipid mobilization during the growth of higher plant seedling.</text>
</comment>
<accession>A0A5J5A290</accession>
<organism evidence="9 10">
    <name type="scientific">Nyssa sinensis</name>
    <dbReference type="NCBI Taxonomy" id="561372"/>
    <lineage>
        <taxon>Eukaryota</taxon>
        <taxon>Viridiplantae</taxon>
        <taxon>Streptophyta</taxon>
        <taxon>Embryophyta</taxon>
        <taxon>Tracheophyta</taxon>
        <taxon>Spermatophyta</taxon>
        <taxon>Magnoliopsida</taxon>
        <taxon>eudicotyledons</taxon>
        <taxon>Gunneridae</taxon>
        <taxon>Pentapetalae</taxon>
        <taxon>asterids</taxon>
        <taxon>Cornales</taxon>
        <taxon>Nyssaceae</taxon>
        <taxon>Nyssa</taxon>
    </lineage>
</organism>
<dbReference type="GO" id="GO:0006099">
    <property type="term" value="P:tricarboxylic acid cycle"/>
    <property type="evidence" value="ECO:0007669"/>
    <property type="project" value="UniProtKB-KW"/>
</dbReference>
<keyword evidence="7" id="KW-0576">Peroxisome</keyword>